<keyword evidence="1" id="KW-0812">Transmembrane</keyword>
<keyword evidence="3" id="KW-1185">Reference proteome</keyword>
<evidence type="ECO:0000256" key="1">
    <source>
        <dbReference type="SAM" id="Phobius"/>
    </source>
</evidence>
<dbReference type="Proteomes" id="UP000735302">
    <property type="component" value="Unassembled WGS sequence"/>
</dbReference>
<evidence type="ECO:0000313" key="3">
    <source>
        <dbReference type="Proteomes" id="UP000735302"/>
    </source>
</evidence>
<reference evidence="2 3" key="1">
    <citation type="journal article" date="2021" name="Elife">
        <title>Chloroplast acquisition without the gene transfer in kleptoplastic sea slugs, Plakobranchus ocellatus.</title>
        <authorList>
            <person name="Maeda T."/>
            <person name="Takahashi S."/>
            <person name="Yoshida T."/>
            <person name="Shimamura S."/>
            <person name="Takaki Y."/>
            <person name="Nagai Y."/>
            <person name="Toyoda A."/>
            <person name="Suzuki Y."/>
            <person name="Arimoto A."/>
            <person name="Ishii H."/>
            <person name="Satoh N."/>
            <person name="Nishiyama T."/>
            <person name="Hasebe M."/>
            <person name="Maruyama T."/>
            <person name="Minagawa J."/>
            <person name="Obokata J."/>
            <person name="Shigenobu S."/>
        </authorList>
    </citation>
    <scope>NUCLEOTIDE SEQUENCE [LARGE SCALE GENOMIC DNA]</scope>
</reference>
<accession>A0AAV3XA13</accession>
<dbReference type="AlphaFoldDB" id="A0AAV3XA13"/>
<gene>
    <name evidence="2" type="ORF">PoB_000245600</name>
</gene>
<name>A0AAV3XA13_9GAST</name>
<evidence type="ECO:0000313" key="2">
    <source>
        <dbReference type="EMBL" id="GFN75950.1"/>
    </source>
</evidence>
<sequence>MRSAEALLSRVRTPLPIPWPHGGPENIRSSFSGQAIYNPRLAHLCLSPFSFAVCLSASLFLSPFLFFVHLSFALLEALVAHACEPSLTAARIFDLSVAASAYHRRFELRRHESLRSPCCGLDIARPLVVTL</sequence>
<proteinExistence type="predicted"/>
<feature type="transmembrane region" description="Helical" evidence="1">
    <location>
        <begin position="49"/>
        <end position="68"/>
    </location>
</feature>
<organism evidence="2 3">
    <name type="scientific">Plakobranchus ocellatus</name>
    <dbReference type="NCBI Taxonomy" id="259542"/>
    <lineage>
        <taxon>Eukaryota</taxon>
        <taxon>Metazoa</taxon>
        <taxon>Spiralia</taxon>
        <taxon>Lophotrochozoa</taxon>
        <taxon>Mollusca</taxon>
        <taxon>Gastropoda</taxon>
        <taxon>Heterobranchia</taxon>
        <taxon>Euthyneura</taxon>
        <taxon>Panpulmonata</taxon>
        <taxon>Sacoglossa</taxon>
        <taxon>Placobranchoidea</taxon>
        <taxon>Plakobranchidae</taxon>
        <taxon>Plakobranchus</taxon>
    </lineage>
</organism>
<comment type="caution">
    <text evidence="2">The sequence shown here is derived from an EMBL/GenBank/DDBJ whole genome shotgun (WGS) entry which is preliminary data.</text>
</comment>
<protein>
    <submittedName>
        <fullName evidence="2">Uncharacterized protein</fullName>
    </submittedName>
</protein>
<dbReference type="EMBL" id="BLXT01000311">
    <property type="protein sequence ID" value="GFN75950.1"/>
    <property type="molecule type" value="Genomic_DNA"/>
</dbReference>
<keyword evidence="1" id="KW-1133">Transmembrane helix</keyword>
<keyword evidence="1" id="KW-0472">Membrane</keyword>